<dbReference type="Pfam" id="PF00015">
    <property type="entry name" value="MCPsignal"/>
    <property type="match status" value="1"/>
</dbReference>
<dbReference type="Proteomes" id="UP000004030">
    <property type="component" value="Unassembled WGS sequence"/>
</dbReference>
<dbReference type="SUPFAM" id="SSF58104">
    <property type="entry name" value="Methyl-accepting chemotaxis protein (MCP) signaling domain"/>
    <property type="match status" value="1"/>
</dbReference>
<evidence type="ECO:0000313" key="10">
    <source>
        <dbReference type="Proteomes" id="UP000004030"/>
    </source>
</evidence>
<dbReference type="PRINTS" id="PR00260">
    <property type="entry name" value="CHEMTRNSDUCR"/>
</dbReference>
<dbReference type="InterPro" id="IPR003660">
    <property type="entry name" value="HAMP_dom"/>
</dbReference>
<proteinExistence type="inferred from homology"/>
<evidence type="ECO:0000259" key="8">
    <source>
        <dbReference type="PROSITE" id="PS50885"/>
    </source>
</evidence>
<dbReference type="Gene3D" id="6.10.340.10">
    <property type="match status" value="1"/>
</dbReference>
<protein>
    <submittedName>
        <fullName evidence="9">Methyl-accepting chemotaxis protein</fullName>
    </submittedName>
</protein>
<dbReference type="SUPFAM" id="SSF158472">
    <property type="entry name" value="HAMP domain-like"/>
    <property type="match status" value="1"/>
</dbReference>
<feature type="domain" description="HAMP" evidence="8">
    <location>
        <begin position="125"/>
        <end position="171"/>
    </location>
</feature>
<dbReference type="RefSeq" id="WP_007011514.1">
    <property type="nucleotide sequence ID" value="NZ_AGFM01000008.1"/>
</dbReference>
<dbReference type="SMART" id="SM00283">
    <property type="entry name" value="MA"/>
    <property type="match status" value="1"/>
</dbReference>
<keyword evidence="4" id="KW-0807">Transducer</keyword>
<dbReference type="PATRIC" id="fig|1088721.3.peg.589"/>
<evidence type="ECO:0000256" key="5">
    <source>
        <dbReference type="SAM" id="MobiDB-lite"/>
    </source>
</evidence>
<dbReference type="GO" id="GO:0004888">
    <property type="term" value="F:transmembrane signaling receptor activity"/>
    <property type="evidence" value="ECO:0007669"/>
    <property type="project" value="InterPro"/>
</dbReference>
<comment type="caution">
    <text evidence="9">The sequence shown here is derived from an EMBL/GenBank/DDBJ whole genome shotgun (WGS) entry which is preliminary data.</text>
</comment>
<feature type="domain" description="Methyl-accepting transducer" evidence="7">
    <location>
        <begin position="176"/>
        <end position="405"/>
    </location>
</feature>
<feature type="domain" description="HAMP" evidence="8">
    <location>
        <begin position="62"/>
        <end position="115"/>
    </location>
</feature>
<feature type="compositionally biased region" description="Low complexity" evidence="5">
    <location>
        <begin position="433"/>
        <end position="448"/>
    </location>
</feature>
<accession>G6E8C6</accession>
<dbReference type="eggNOG" id="COG0840">
    <property type="taxonomic scope" value="Bacteria"/>
</dbReference>
<comment type="similarity">
    <text evidence="3">Belongs to the methyl-accepting chemotaxis (MCP) protein family.</text>
</comment>
<dbReference type="PANTHER" id="PTHR43531:SF11">
    <property type="entry name" value="METHYL-ACCEPTING CHEMOTAXIS PROTEIN 3"/>
    <property type="match status" value="1"/>
</dbReference>
<dbReference type="Gene3D" id="1.10.287.950">
    <property type="entry name" value="Methyl-accepting chemotaxis protein"/>
    <property type="match status" value="1"/>
</dbReference>
<dbReference type="PANTHER" id="PTHR43531">
    <property type="entry name" value="PROTEIN ICFG"/>
    <property type="match status" value="1"/>
</dbReference>
<organism evidence="9 10">
    <name type="scientific">Novosphingobium pentaromativorans US6-1</name>
    <dbReference type="NCBI Taxonomy" id="1088721"/>
    <lineage>
        <taxon>Bacteria</taxon>
        <taxon>Pseudomonadati</taxon>
        <taxon>Pseudomonadota</taxon>
        <taxon>Alphaproteobacteria</taxon>
        <taxon>Sphingomonadales</taxon>
        <taxon>Sphingomonadaceae</taxon>
        <taxon>Novosphingobium</taxon>
    </lineage>
</organism>
<evidence type="ECO:0000256" key="3">
    <source>
        <dbReference type="ARBA" id="ARBA00029447"/>
    </source>
</evidence>
<keyword evidence="6" id="KW-0812">Transmembrane</keyword>
<evidence type="ECO:0000313" key="9">
    <source>
        <dbReference type="EMBL" id="EHJ62466.1"/>
    </source>
</evidence>
<keyword evidence="2" id="KW-0145">Chemotaxis</keyword>
<evidence type="ECO:0000256" key="1">
    <source>
        <dbReference type="ARBA" id="ARBA00004370"/>
    </source>
</evidence>
<dbReference type="GO" id="GO:0007165">
    <property type="term" value="P:signal transduction"/>
    <property type="evidence" value="ECO:0007669"/>
    <property type="project" value="UniProtKB-KW"/>
</dbReference>
<dbReference type="FunFam" id="1.10.287.950:FF:000001">
    <property type="entry name" value="Methyl-accepting chemotaxis sensory transducer"/>
    <property type="match status" value="1"/>
</dbReference>
<name>G6E8C6_9SPHN</name>
<dbReference type="InterPro" id="IPR004089">
    <property type="entry name" value="MCPsignal_dom"/>
</dbReference>
<dbReference type="SMART" id="SM00304">
    <property type="entry name" value="HAMP"/>
    <property type="match status" value="2"/>
</dbReference>
<dbReference type="OrthoDB" id="5292010at2"/>
<dbReference type="InterPro" id="IPR004090">
    <property type="entry name" value="Chemotax_Me-accpt_rcpt"/>
</dbReference>
<dbReference type="AlphaFoldDB" id="G6E8C6"/>
<feature type="transmembrane region" description="Helical" evidence="6">
    <location>
        <begin position="43"/>
        <end position="65"/>
    </location>
</feature>
<dbReference type="KEGG" id="npn:JI59_17135"/>
<dbReference type="InterPro" id="IPR051310">
    <property type="entry name" value="MCP_chemotaxis"/>
</dbReference>
<dbReference type="PROSITE" id="PS50885">
    <property type="entry name" value="HAMP"/>
    <property type="match status" value="2"/>
</dbReference>
<evidence type="ECO:0000256" key="6">
    <source>
        <dbReference type="SAM" id="Phobius"/>
    </source>
</evidence>
<keyword evidence="6" id="KW-1133">Transmembrane helix</keyword>
<dbReference type="EMBL" id="AGFM01000008">
    <property type="protein sequence ID" value="EHJ62466.1"/>
    <property type="molecule type" value="Genomic_DNA"/>
</dbReference>
<gene>
    <name evidence="9" type="ORF">NSU_0597</name>
</gene>
<dbReference type="STRING" id="1088721.JI59_17135"/>
<reference evidence="9 10" key="1">
    <citation type="journal article" date="2012" name="J. Bacteriol.">
        <title>Genome sequence of benzo(a)pyrene-degrading bacterium Novosphingobium pentaromativorans US6-1.</title>
        <authorList>
            <person name="Luo Y.R."/>
            <person name="Kang S.G."/>
            <person name="Kim S.J."/>
            <person name="Kim M.R."/>
            <person name="Li N."/>
            <person name="Lee J.H."/>
            <person name="Kwon K.K."/>
        </authorList>
    </citation>
    <scope>NUCLEOTIDE SEQUENCE [LARGE SCALE GENOMIC DNA]</scope>
    <source>
        <strain evidence="9 10">US6-1</strain>
    </source>
</reference>
<evidence type="ECO:0000259" key="7">
    <source>
        <dbReference type="PROSITE" id="PS50111"/>
    </source>
</evidence>
<sequence>MLQWFEKTAPIRTKFKALTALLALIGTAGPATTWLAGGSAELIGAACASLAATMIVMILAARHITTPYVNTVMRMEALADGDTDSPIRYTDYKDCVGRMTKAMETFRNNAVALRSDNAAQEKQIIDALSGGLKKLSSNRLDCEIRTPFPGAYDDLRKDFNAAVRSLADTIRSVRTAAASVRTGATEIRSASDDFATRNERQAASLAETASSMNEVTSNVKRTADKATDVQQAVSGAHREATEGGEVVRRAVAAMGEIEKSAQEIGQIINVIDGIAFQTNLLALNAGVEAARAGDAGKGFAVVANEVRALAQRSAEAAKNIKELITVSSKQVGDGVVLVGDTGTLLEKIVASVGDIDELMAEIARNATQQAGNLQQINDAVGEMDRLTQQNAAMVEQSTAASRSLADEANEMTSLVSSFVTGEDDIVRPMRKIAPSVPSAPAPSLHSAPRPQPASMGNVALQSVPTNDEDWSEF</sequence>
<dbReference type="PROSITE" id="PS50111">
    <property type="entry name" value="CHEMOTAXIS_TRANSDUC_2"/>
    <property type="match status" value="1"/>
</dbReference>
<evidence type="ECO:0000256" key="2">
    <source>
        <dbReference type="ARBA" id="ARBA00022500"/>
    </source>
</evidence>
<keyword evidence="10" id="KW-1185">Reference proteome</keyword>
<dbReference type="GO" id="GO:0016020">
    <property type="term" value="C:membrane"/>
    <property type="evidence" value="ECO:0007669"/>
    <property type="project" value="UniProtKB-SubCell"/>
</dbReference>
<keyword evidence="6" id="KW-0472">Membrane</keyword>
<feature type="region of interest" description="Disordered" evidence="5">
    <location>
        <begin position="433"/>
        <end position="473"/>
    </location>
</feature>
<dbReference type="CDD" id="cd11386">
    <property type="entry name" value="MCP_signal"/>
    <property type="match status" value="1"/>
</dbReference>
<dbReference type="GO" id="GO:0006935">
    <property type="term" value="P:chemotaxis"/>
    <property type="evidence" value="ECO:0007669"/>
    <property type="project" value="UniProtKB-KW"/>
</dbReference>
<evidence type="ECO:0000256" key="4">
    <source>
        <dbReference type="PROSITE-ProRule" id="PRU00284"/>
    </source>
</evidence>
<comment type="subcellular location">
    <subcellularLocation>
        <location evidence="1">Membrane</location>
    </subcellularLocation>
</comment>